<evidence type="ECO:0000313" key="1">
    <source>
        <dbReference type="EMBL" id="ARU17424.1"/>
    </source>
</evidence>
<dbReference type="AlphaFoldDB" id="A0A1Z1FF74"/>
<dbReference type="EMBL" id="CP019602">
    <property type="protein sequence ID" value="ARU17424.1"/>
    <property type="molecule type" value="Genomic_DNA"/>
</dbReference>
<evidence type="ECO:0000313" key="2">
    <source>
        <dbReference type="Proteomes" id="UP000195807"/>
    </source>
</evidence>
<reference evidence="1 2" key="1">
    <citation type="submission" date="2017-01" db="EMBL/GenBank/DDBJ databases">
        <title>Complete genome sequence of esterase-producing bacterium Croceicoccus marinus E4A9.</title>
        <authorList>
            <person name="Wu Y.-H."/>
            <person name="Cheng H."/>
            <person name="Xu L."/>
            <person name="Huo Y.-Y."/>
            <person name="Wang C.-S."/>
            <person name="Xu X.-W."/>
        </authorList>
    </citation>
    <scope>NUCLEOTIDE SEQUENCE [LARGE SCALE GENOMIC DNA]</scope>
    <source>
        <strain evidence="1 2">E4A9</strain>
    </source>
</reference>
<protein>
    <recommendedName>
        <fullName evidence="3">DUF2279 domain-containing protein</fullName>
    </recommendedName>
</protein>
<dbReference type="KEGG" id="cman:A9D14_09985"/>
<evidence type="ECO:0008006" key="3">
    <source>
        <dbReference type="Google" id="ProtNLM"/>
    </source>
</evidence>
<dbReference type="STRING" id="450378.GCA_001661675_02012"/>
<gene>
    <name evidence="1" type="ORF">A9D14_09985</name>
</gene>
<accession>A0A1Z1FF74</accession>
<dbReference type="Proteomes" id="UP000195807">
    <property type="component" value="Chromosome"/>
</dbReference>
<dbReference type="InterPro" id="IPR018736">
    <property type="entry name" value="DUF2279_periplasmic_lipo"/>
</dbReference>
<dbReference type="Pfam" id="PF10043">
    <property type="entry name" value="DUF2279"/>
    <property type="match status" value="1"/>
</dbReference>
<sequence>MFGYFTIRAGSKLFGETDGFKFKDEGWFGKDTEYVGVDKFAHAWNTYLAAEILHNRLHRNANASEGDALTAGALAFGFVAYNELSDAIEPDSGWSWNDIVMNGLGAGFSVLRNTVPGVKEKVAFKIEIVPNEDFWTYSGPRRFEQQRFMFSLKGAGFEELRDTPLRFLDLQLGYGADDFEPEDRAAGIEPKRHVFVGVGLNVGELLFGGSRSGVARAGWSALDYFQVPYTSVRMDQGGDPYF</sequence>
<name>A0A1Z1FF74_9SPHN</name>
<organism evidence="1 2">
    <name type="scientific">Croceicoccus marinus</name>
    <dbReference type="NCBI Taxonomy" id="450378"/>
    <lineage>
        <taxon>Bacteria</taxon>
        <taxon>Pseudomonadati</taxon>
        <taxon>Pseudomonadota</taxon>
        <taxon>Alphaproteobacteria</taxon>
        <taxon>Sphingomonadales</taxon>
        <taxon>Erythrobacteraceae</taxon>
        <taxon>Croceicoccus</taxon>
    </lineage>
</organism>
<keyword evidence="2" id="KW-1185">Reference proteome</keyword>
<proteinExistence type="predicted"/>